<proteinExistence type="predicted"/>
<organism evidence="1 2">
    <name type="scientific">Mangrovihabitans endophyticus</name>
    <dbReference type="NCBI Taxonomy" id="1751298"/>
    <lineage>
        <taxon>Bacteria</taxon>
        <taxon>Bacillati</taxon>
        <taxon>Actinomycetota</taxon>
        <taxon>Actinomycetes</taxon>
        <taxon>Micromonosporales</taxon>
        <taxon>Micromonosporaceae</taxon>
        <taxon>Mangrovihabitans</taxon>
    </lineage>
</organism>
<keyword evidence="2" id="KW-1185">Reference proteome</keyword>
<reference evidence="1" key="1">
    <citation type="journal article" date="2014" name="Int. J. Syst. Evol. Microbiol.">
        <title>Complete genome sequence of Corynebacterium casei LMG S-19264T (=DSM 44701T), isolated from a smear-ripened cheese.</title>
        <authorList>
            <consortium name="US DOE Joint Genome Institute (JGI-PGF)"/>
            <person name="Walter F."/>
            <person name="Albersmeier A."/>
            <person name="Kalinowski J."/>
            <person name="Ruckert C."/>
        </authorList>
    </citation>
    <scope>NUCLEOTIDE SEQUENCE</scope>
    <source>
        <strain evidence="1">CGMCC 4.7299</strain>
    </source>
</reference>
<dbReference type="EMBL" id="BMMX01000009">
    <property type="protein sequence ID" value="GGK91016.1"/>
    <property type="molecule type" value="Genomic_DNA"/>
</dbReference>
<comment type="caution">
    <text evidence="1">The sequence shown here is derived from an EMBL/GenBank/DDBJ whole genome shotgun (WGS) entry which is preliminary data.</text>
</comment>
<dbReference type="RefSeq" id="WP_189079541.1">
    <property type="nucleotide sequence ID" value="NZ_BMMX01000009.1"/>
</dbReference>
<reference evidence="1" key="2">
    <citation type="submission" date="2020-09" db="EMBL/GenBank/DDBJ databases">
        <authorList>
            <person name="Sun Q."/>
            <person name="Zhou Y."/>
        </authorList>
    </citation>
    <scope>NUCLEOTIDE SEQUENCE</scope>
    <source>
        <strain evidence="1">CGMCC 4.7299</strain>
    </source>
</reference>
<dbReference type="Pfam" id="PF19492">
    <property type="entry name" value="DUF6027"/>
    <property type="match status" value="1"/>
</dbReference>
<accession>A0A8J3BXY7</accession>
<evidence type="ECO:0000313" key="2">
    <source>
        <dbReference type="Proteomes" id="UP000656042"/>
    </source>
</evidence>
<dbReference type="Proteomes" id="UP000656042">
    <property type="component" value="Unassembled WGS sequence"/>
</dbReference>
<name>A0A8J3BXY7_9ACTN</name>
<sequence>MVSQDEHAGQDHEPTVTLTRWHAQWTDDDPHANFKAEVRDYGLLDPLTTLRGMSANLGIPVGALARYVIAKWATGGSGGLLELGPVMTRRLWEPIARAEADGTDAARLAAYDQLRQMIAWLNIPLNDPTVYPAQ</sequence>
<dbReference type="AlphaFoldDB" id="A0A8J3BXY7"/>
<dbReference type="InterPro" id="IPR046069">
    <property type="entry name" value="DUF6027"/>
</dbReference>
<evidence type="ECO:0000313" key="1">
    <source>
        <dbReference type="EMBL" id="GGK91016.1"/>
    </source>
</evidence>
<protein>
    <submittedName>
        <fullName evidence="1">Uncharacterized protein</fullName>
    </submittedName>
</protein>
<gene>
    <name evidence="1" type="ORF">GCM10012284_26090</name>
</gene>